<dbReference type="SUPFAM" id="SSF51351">
    <property type="entry name" value="Triosephosphate isomerase (TIM)"/>
    <property type="match status" value="1"/>
</dbReference>
<keyword evidence="11 13" id="KW-0413">Isomerase</keyword>
<dbReference type="EC" id="5.3.1.1" evidence="6 13"/>
<comment type="function">
    <text evidence="12 13">Involved in the gluconeogenesis. Catalyzes stereospecifically the conversion of dihydroxyacetone phosphate (DHAP) to D-glyceraldehyde-3-phosphate (G3P).</text>
</comment>
<evidence type="ECO:0000256" key="7">
    <source>
        <dbReference type="ARBA" id="ARBA00019397"/>
    </source>
</evidence>
<dbReference type="OrthoDB" id="9809429at2"/>
<feature type="binding site" evidence="13">
    <location>
        <begin position="233"/>
        <end position="234"/>
    </location>
    <ligand>
        <name>substrate</name>
    </ligand>
</feature>
<dbReference type="InterPro" id="IPR035990">
    <property type="entry name" value="TIM_sf"/>
</dbReference>
<dbReference type="InterPro" id="IPR020861">
    <property type="entry name" value="Triosephosphate_isomerase_AS"/>
</dbReference>
<gene>
    <name evidence="15" type="primary">tpi</name>
    <name evidence="13" type="synonym">tpiA</name>
    <name evidence="15" type="ORF">Lspi_0900</name>
</gene>
<organism evidence="15 16">
    <name type="scientific">Legionella spiritensis</name>
    <dbReference type="NCBI Taxonomy" id="452"/>
    <lineage>
        <taxon>Bacteria</taxon>
        <taxon>Pseudomonadati</taxon>
        <taxon>Pseudomonadota</taxon>
        <taxon>Gammaproteobacteria</taxon>
        <taxon>Legionellales</taxon>
        <taxon>Legionellaceae</taxon>
        <taxon>Legionella</taxon>
    </lineage>
</organism>
<comment type="pathway">
    <text evidence="3">Carbohydrate metabolism; erythritol degradation.</text>
</comment>
<comment type="subunit">
    <text evidence="5 13 14">Homodimer.</text>
</comment>
<feature type="active site" description="Proton acceptor" evidence="13">
    <location>
        <position position="167"/>
    </location>
</feature>
<evidence type="ECO:0000256" key="10">
    <source>
        <dbReference type="ARBA" id="ARBA00023152"/>
    </source>
</evidence>
<dbReference type="GO" id="GO:0006096">
    <property type="term" value="P:glycolytic process"/>
    <property type="evidence" value="ECO:0007669"/>
    <property type="project" value="UniProtKB-UniRule"/>
</dbReference>
<evidence type="ECO:0000256" key="13">
    <source>
        <dbReference type="HAMAP-Rule" id="MF_00147"/>
    </source>
</evidence>
<dbReference type="UniPathway" id="UPA00138"/>
<keyword evidence="10 13" id="KW-0324">Glycolysis</keyword>
<evidence type="ECO:0000256" key="1">
    <source>
        <dbReference type="ARBA" id="ARBA00000474"/>
    </source>
</evidence>
<feature type="binding site" evidence="13">
    <location>
        <begin position="9"/>
        <end position="11"/>
    </location>
    <ligand>
        <name>substrate</name>
    </ligand>
</feature>
<dbReference type="InterPro" id="IPR013785">
    <property type="entry name" value="Aldolase_TIM"/>
</dbReference>
<evidence type="ECO:0000256" key="11">
    <source>
        <dbReference type="ARBA" id="ARBA00023235"/>
    </source>
</evidence>
<evidence type="ECO:0000256" key="12">
    <source>
        <dbReference type="ARBA" id="ARBA00055680"/>
    </source>
</evidence>
<dbReference type="NCBIfam" id="TIGR00419">
    <property type="entry name" value="tim"/>
    <property type="match status" value="1"/>
</dbReference>
<comment type="subcellular location">
    <subcellularLocation>
        <location evidence="13 14">Cytoplasm</location>
    </subcellularLocation>
</comment>
<evidence type="ECO:0000256" key="14">
    <source>
        <dbReference type="RuleBase" id="RU363013"/>
    </source>
</evidence>
<dbReference type="GO" id="GO:0004807">
    <property type="term" value="F:triose-phosphate isomerase activity"/>
    <property type="evidence" value="ECO:0007669"/>
    <property type="project" value="UniProtKB-UniRule"/>
</dbReference>
<dbReference type="Pfam" id="PF00121">
    <property type="entry name" value="TIM"/>
    <property type="match status" value="1"/>
</dbReference>
<name>A0A0W0Z6J5_LEGSP</name>
<feature type="binding site" evidence="13">
    <location>
        <position position="212"/>
    </location>
    <ligand>
        <name>substrate</name>
    </ligand>
</feature>
<dbReference type="InterPro" id="IPR000652">
    <property type="entry name" value="Triosephosphate_isomerase"/>
</dbReference>
<dbReference type="FunFam" id="3.20.20.70:FF:000020">
    <property type="entry name" value="Triosephosphate isomerase"/>
    <property type="match status" value="1"/>
</dbReference>
<keyword evidence="9 13" id="KW-0963">Cytoplasm</keyword>
<evidence type="ECO:0000256" key="4">
    <source>
        <dbReference type="ARBA" id="ARBA00007422"/>
    </source>
</evidence>
<dbReference type="GO" id="GO:0019563">
    <property type="term" value="P:glycerol catabolic process"/>
    <property type="evidence" value="ECO:0007669"/>
    <property type="project" value="TreeGrafter"/>
</dbReference>
<protein>
    <recommendedName>
        <fullName evidence="7 13">Triosephosphate isomerase</fullName>
        <shortName evidence="13">TIM</shortName>
        <shortName evidence="13">TPI</shortName>
        <ecNumber evidence="6 13">5.3.1.1</ecNumber>
    </recommendedName>
    <alternativeName>
        <fullName evidence="13">Triose-phosphate isomerase</fullName>
    </alternativeName>
</protein>
<reference evidence="15 16" key="1">
    <citation type="submission" date="2015-11" db="EMBL/GenBank/DDBJ databases">
        <title>Genomic analysis of 38 Legionella species identifies large and diverse effector repertoires.</title>
        <authorList>
            <person name="Burstein D."/>
            <person name="Amaro F."/>
            <person name="Zusman T."/>
            <person name="Lifshitz Z."/>
            <person name="Cohen O."/>
            <person name="Gilbert J.A."/>
            <person name="Pupko T."/>
            <person name="Shuman H.A."/>
            <person name="Segal G."/>
        </authorList>
    </citation>
    <scope>NUCLEOTIDE SEQUENCE [LARGE SCALE GENOMIC DNA]</scope>
    <source>
        <strain evidence="15 16">Mt.St.Helens-9</strain>
    </source>
</reference>
<evidence type="ECO:0000256" key="6">
    <source>
        <dbReference type="ARBA" id="ARBA00011940"/>
    </source>
</evidence>
<dbReference type="GO" id="GO:0006094">
    <property type="term" value="P:gluconeogenesis"/>
    <property type="evidence" value="ECO:0007669"/>
    <property type="project" value="UniProtKB-UniRule"/>
</dbReference>
<proteinExistence type="inferred from homology"/>
<dbReference type="HAMAP" id="MF_00147_B">
    <property type="entry name" value="TIM_B"/>
    <property type="match status" value="1"/>
</dbReference>
<dbReference type="GO" id="GO:0046166">
    <property type="term" value="P:glyceraldehyde-3-phosphate biosynthetic process"/>
    <property type="evidence" value="ECO:0007669"/>
    <property type="project" value="TreeGrafter"/>
</dbReference>
<comment type="pathway">
    <text evidence="13 14">Carbohydrate degradation; glycolysis; D-glyceraldehyde 3-phosphate from glycerone phosphate: step 1/1.</text>
</comment>
<dbReference type="STRING" id="452.Lspi_0900"/>
<sequence length="250" mass="27895">MRKRIVAGNWKMNGSTSFVTGLLMELLQLFEHLEPKCECVVMPPAIFLPMVQNLLQERGIQWGAQNVYPAESGAYTGEHSGSMLNNYNCTYVLTGHSERRKLFGEDEKFVADKYHHVKEHGMIPILCVGETWQERQQDQTGEILARQILAVAERDRQCFRGGVIAYEPVWAIGTGQTATPEQAQETHAFIRQLIRKFDPDVADSVSLLYGGSVNEMNAESLFSMPDVDGGLVGGASLNAKQFVEIVKCIN</sequence>
<evidence type="ECO:0000313" key="15">
    <source>
        <dbReference type="EMBL" id="KTD64733.1"/>
    </source>
</evidence>
<evidence type="ECO:0000256" key="3">
    <source>
        <dbReference type="ARBA" id="ARBA00004939"/>
    </source>
</evidence>
<evidence type="ECO:0000256" key="2">
    <source>
        <dbReference type="ARBA" id="ARBA00004742"/>
    </source>
</evidence>
<accession>A0A0W0Z6J5</accession>
<keyword evidence="8 13" id="KW-0312">Gluconeogenesis</keyword>
<comment type="catalytic activity">
    <reaction evidence="1 13 14">
        <text>D-glyceraldehyde 3-phosphate = dihydroxyacetone phosphate</text>
        <dbReference type="Rhea" id="RHEA:18585"/>
        <dbReference type="ChEBI" id="CHEBI:57642"/>
        <dbReference type="ChEBI" id="CHEBI:59776"/>
        <dbReference type="EC" id="5.3.1.1"/>
    </reaction>
</comment>
<dbReference type="PROSITE" id="PS00171">
    <property type="entry name" value="TIM_1"/>
    <property type="match status" value="1"/>
</dbReference>
<dbReference type="PANTHER" id="PTHR21139:SF42">
    <property type="entry name" value="TRIOSEPHOSPHATE ISOMERASE"/>
    <property type="match status" value="1"/>
</dbReference>
<comment type="similarity">
    <text evidence="4 13 14">Belongs to the triosephosphate isomerase family.</text>
</comment>
<evidence type="ECO:0000256" key="9">
    <source>
        <dbReference type="ARBA" id="ARBA00022490"/>
    </source>
</evidence>
<feature type="active site" description="Electrophile" evidence="13">
    <location>
        <position position="96"/>
    </location>
</feature>
<dbReference type="PROSITE" id="PS51440">
    <property type="entry name" value="TIM_2"/>
    <property type="match status" value="1"/>
</dbReference>
<dbReference type="CDD" id="cd00311">
    <property type="entry name" value="TIM"/>
    <property type="match status" value="1"/>
</dbReference>
<evidence type="ECO:0000256" key="5">
    <source>
        <dbReference type="ARBA" id="ARBA00011738"/>
    </source>
</evidence>
<dbReference type="EMBL" id="LNYX01000012">
    <property type="protein sequence ID" value="KTD64733.1"/>
    <property type="molecule type" value="Genomic_DNA"/>
</dbReference>
<dbReference type="GO" id="GO:0005829">
    <property type="term" value="C:cytosol"/>
    <property type="evidence" value="ECO:0007669"/>
    <property type="project" value="TreeGrafter"/>
</dbReference>
<dbReference type="UniPathway" id="UPA00109">
    <property type="reaction ID" value="UER00189"/>
</dbReference>
<comment type="caution">
    <text evidence="15">The sequence shown here is derived from an EMBL/GenBank/DDBJ whole genome shotgun (WGS) entry which is preliminary data.</text>
</comment>
<dbReference type="InterPro" id="IPR022896">
    <property type="entry name" value="TrioseP_Isoase_bac/euk"/>
</dbReference>
<dbReference type="Proteomes" id="UP000054877">
    <property type="component" value="Unassembled WGS sequence"/>
</dbReference>
<feature type="binding site" evidence="13">
    <location>
        <position position="173"/>
    </location>
    <ligand>
        <name>substrate</name>
    </ligand>
</feature>
<dbReference type="Gene3D" id="3.20.20.70">
    <property type="entry name" value="Aldolase class I"/>
    <property type="match status" value="1"/>
</dbReference>
<dbReference type="AlphaFoldDB" id="A0A0W0Z6J5"/>
<dbReference type="PANTHER" id="PTHR21139">
    <property type="entry name" value="TRIOSEPHOSPHATE ISOMERASE"/>
    <property type="match status" value="1"/>
</dbReference>
<evidence type="ECO:0000256" key="8">
    <source>
        <dbReference type="ARBA" id="ARBA00022432"/>
    </source>
</evidence>
<comment type="pathway">
    <text evidence="2 13 14">Carbohydrate biosynthesis; gluconeogenesis.</text>
</comment>
<dbReference type="RefSeq" id="WP_058482839.1">
    <property type="nucleotide sequence ID" value="NZ_CAAAII010000002.1"/>
</dbReference>
<keyword evidence="16" id="KW-1185">Reference proteome</keyword>
<dbReference type="PATRIC" id="fig|452.5.peg.982"/>
<evidence type="ECO:0000313" key="16">
    <source>
        <dbReference type="Proteomes" id="UP000054877"/>
    </source>
</evidence>